<dbReference type="Proteomes" id="UP000774570">
    <property type="component" value="Unassembled WGS sequence"/>
</dbReference>
<keyword evidence="3" id="KW-1185">Reference proteome</keyword>
<dbReference type="Gene3D" id="3.20.20.140">
    <property type="entry name" value="Metal-dependent hydrolases"/>
    <property type="match status" value="1"/>
</dbReference>
<protein>
    <submittedName>
        <fullName evidence="2">Amidohydrolase family protein</fullName>
    </submittedName>
</protein>
<dbReference type="InterPro" id="IPR013108">
    <property type="entry name" value="Amidohydro_3"/>
</dbReference>
<dbReference type="PANTHER" id="PTHR43668:SF2">
    <property type="entry name" value="ALLANTOINASE"/>
    <property type="match status" value="1"/>
</dbReference>
<organism evidence="2 3">
    <name type="scientific">Actinomadura parmotrematis</name>
    <dbReference type="NCBI Taxonomy" id="2864039"/>
    <lineage>
        <taxon>Bacteria</taxon>
        <taxon>Bacillati</taxon>
        <taxon>Actinomycetota</taxon>
        <taxon>Actinomycetes</taxon>
        <taxon>Streptosporangiales</taxon>
        <taxon>Thermomonosporaceae</taxon>
        <taxon>Actinomadura</taxon>
    </lineage>
</organism>
<proteinExistence type="predicted"/>
<dbReference type="SUPFAM" id="SSF51556">
    <property type="entry name" value="Metallo-dependent hydrolases"/>
    <property type="match status" value="1"/>
</dbReference>
<dbReference type="EMBL" id="JAIBOA010000033">
    <property type="protein sequence ID" value="MBW8487371.1"/>
    <property type="molecule type" value="Genomic_DNA"/>
</dbReference>
<dbReference type="Pfam" id="PF07969">
    <property type="entry name" value="Amidohydro_3"/>
    <property type="match status" value="1"/>
</dbReference>
<sequence length="489" mass="51926">MYDVVLAGGRVIDPESGLDAVRDVGIDGDTVAAVAAGPLAGRRTVDVRGLVVAPGFIDLHSHGQAVAEQRLQVMDGVTTALELEAGRSPVAFFHELAAQEGRPVNYGYSASWALLRMFAVGLTATDVAGALADVASPEFQRPVTERELAGLLEQLRSEVAAGAIGIGIMVGYAPQIDPAEYLAVARVAAEAGVPTFTHARELAEFNPAVPIDGTAEIVRAAAETGAHMHYCHMNSTSRRHIRRTLDLVSQARAEGSRVTTEAYPYGSGSTAIGAPFFSPAGLKRMGETPQSIIYTPTGERVADEARLVELRTADPGALAVNEFLREDDPADRAHLEAALTFGDTAIASDAMPLTWTVPKPDPLAWPLPPGAVAHPRGAGCFSRAIRLLTRERGLLPLAETIRRSTLVPARILEEAVPAMRRKGRVAAGCDADLVVFDADTVTDRATYTDGTRTSTGVRHVLVNGTLVVRDDELVPDALPGRPIRAEPRR</sequence>
<dbReference type="PANTHER" id="PTHR43668">
    <property type="entry name" value="ALLANTOINASE"/>
    <property type="match status" value="1"/>
</dbReference>
<evidence type="ECO:0000313" key="2">
    <source>
        <dbReference type="EMBL" id="MBW8487371.1"/>
    </source>
</evidence>
<dbReference type="InterPro" id="IPR050138">
    <property type="entry name" value="DHOase/Allantoinase_Hydrolase"/>
</dbReference>
<name>A0ABS7G3S1_9ACTN</name>
<evidence type="ECO:0000259" key="1">
    <source>
        <dbReference type="Pfam" id="PF07969"/>
    </source>
</evidence>
<reference evidence="2 3" key="1">
    <citation type="submission" date="2021-07" db="EMBL/GenBank/DDBJ databases">
        <title>Actinomadura sp. PM05-2 isolated from lichen.</title>
        <authorList>
            <person name="Somphong A."/>
            <person name="Phongsopitanun W."/>
            <person name="Tanasupawat S."/>
            <person name="Peongsungnone V."/>
        </authorList>
    </citation>
    <scope>NUCLEOTIDE SEQUENCE [LARGE SCALE GENOMIC DNA]</scope>
    <source>
        <strain evidence="2 3">PM05-2</strain>
    </source>
</reference>
<dbReference type="SUPFAM" id="SSF51338">
    <property type="entry name" value="Composite domain of metallo-dependent hydrolases"/>
    <property type="match status" value="1"/>
</dbReference>
<dbReference type="Gene3D" id="2.30.40.10">
    <property type="entry name" value="Urease, subunit C, domain 1"/>
    <property type="match status" value="1"/>
</dbReference>
<dbReference type="NCBIfam" id="NF006560">
    <property type="entry name" value="PRK09061.1"/>
    <property type="match status" value="1"/>
</dbReference>
<gene>
    <name evidence="2" type="ORF">K1Y72_33810</name>
</gene>
<comment type="caution">
    <text evidence="2">The sequence shown here is derived from an EMBL/GenBank/DDBJ whole genome shotgun (WGS) entry which is preliminary data.</text>
</comment>
<feature type="domain" description="Amidohydrolase 3" evidence="1">
    <location>
        <begin position="43"/>
        <end position="468"/>
    </location>
</feature>
<dbReference type="InterPro" id="IPR011059">
    <property type="entry name" value="Metal-dep_hydrolase_composite"/>
</dbReference>
<dbReference type="InterPro" id="IPR032466">
    <property type="entry name" value="Metal_Hydrolase"/>
</dbReference>
<accession>A0ABS7G3S1</accession>
<evidence type="ECO:0000313" key="3">
    <source>
        <dbReference type="Proteomes" id="UP000774570"/>
    </source>
</evidence>
<dbReference type="RefSeq" id="WP_220170607.1">
    <property type="nucleotide sequence ID" value="NZ_JAIBOA010000033.1"/>
</dbReference>